<sequence length="90" mass="9346">MSRSDCSIAAERPFRLTVITPTGDAWSGQPVLSLPFPTHSPTLTPYASTASAFGFLYARGVLLLPARFVASNGPVVTIRGGGGLAVAAKR</sequence>
<name>A0ACC3C4W3_PYRYE</name>
<protein>
    <submittedName>
        <fullName evidence="1">Uncharacterized protein</fullName>
    </submittedName>
</protein>
<evidence type="ECO:0000313" key="2">
    <source>
        <dbReference type="Proteomes" id="UP000798662"/>
    </source>
</evidence>
<keyword evidence="2" id="KW-1185">Reference proteome</keyword>
<accession>A0ACC3C4W3</accession>
<comment type="caution">
    <text evidence="1">The sequence shown here is derived from an EMBL/GenBank/DDBJ whole genome shotgun (WGS) entry which is preliminary data.</text>
</comment>
<dbReference type="Proteomes" id="UP000798662">
    <property type="component" value="Chromosome 2"/>
</dbReference>
<evidence type="ECO:0000313" key="1">
    <source>
        <dbReference type="EMBL" id="KAK1864828.1"/>
    </source>
</evidence>
<reference evidence="1" key="1">
    <citation type="submission" date="2019-11" db="EMBL/GenBank/DDBJ databases">
        <title>Nori genome reveals adaptations in red seaweeds to the harsh intertidal environment.</title>
        <authorList>
            <person name="Wang D."/>
            <person name="Mao Y."/>
        </authorList>
    </citation>
    <scope>NUCLEOTIDE SEQUENCE</scope>
    <source>
        <tissue evidence="1">Gametophyte</tissue>
    </source>
</reference>
<proteinExistence type="predicted"/>
<gene>
    <name evidence="1" type="ORF">I4F81_007370</name>
</gene>
<dbReference type="EMBL" id="CM020619">
    <property type="protein sequence ID" value="KAK1864828.1"/>
    <property type="molecule type" value="Genomic_DNA"/>
</dbReference>
<organism evidence="1 2">
    <name type="scientific">Pyropia yezoensis</name>
    <name type="common">Susabi-nori</name>
    <name type="synonym">Porphyra yezoensis</name>
    <dbReference type="NCBI Taxonomy" id="2788"/>
    <lineage>
        <taxon>Eukaryota</taxon>
        <taxon>Rhodophyta</taxon>
        <taxon>Bangiophyceae</taxon>
        <taxon>Bangiales</taxon>
        <taxon>Bangiaceae</taxon>
        <taxon>Pyropia</taxon>
    </lineage>
</organism>